<comment type="caution">
    <text evidence="1">The sequence shown here is derived from an EMBL/GenBank/DDBJ whole genome shotgun (WGS) entry which is preliminary data.</text>
</comment>
<accession>A0ABQ6GG26</accession>
<evidence type="ECO:0000313" key="1">
    <source>
        <dbReference type="EMBL" id="GLX68002.1"/>
    </source>
</evidence>
<proteinExistence type="predicted"/>
<keyword evidence="2" id="KW-1185">Reference proteome</keyword>
<evidence type="ECO:0008006" key="3">
    <source>
        <dbReference type="Google" id="ProtNLM"/>
    </source>
</evidence>
<name>A0ABQ6GG26_9BACL</name>
<organism evidence="1 2">
    <name type="scientific">Paenibacillus glycanilyticus</name>
    <dbReference type="NCBI Taxonomy" id="126569"/>
    <lineage>
        <taxon>Bacteria</taxon>
        <taxon>Bacillati</taxon>
        <taxon>Bacillota</taxon>
        <taxon>Bacilli</taxon>
        <taxon>Bacillales</taxon>
        <taxon>Paenibacillaceae</taxon>
        <taxon>Paenibacillus</taxon>
    </lineage>
</organism>
<sequence length="132" mass="15160">MSKRKLTILAGVSLFLLVYVTYGLWIAKDVRTILTIGMQPDSSYDNYMSEQAYHRLNPIRNGMTNSTYTYQSENHHIGPVFLFHFFVVAKTSTKQSFEFQNKSVSFGGTEVVKMTTKLKHGRWYASEIHIAP</sequence>
<dbReference type="Proteomes" id="UP001157114">
    <property type="component" value="Unassembled WGS sequence"/>
</dbReference>
<dbReference type="EMBL" id="BSSQ01000010">
    <property type="protein sequence ID" value="GLX68002.1"/>
    <property type="molecule type" value="Genomic_DNA"/>
</dbReference>
<gene>
    <name evidence="1" type="ORF">MU1_23470</name>
</gene>
<protein>
    <recommendedName>
        <fullName evidence="3">DUF3139 domain-containing protein</fullName>
    </recommendedName>
</protein>
<dbReference type="RefSeq" id="WP_284238757.1">
    <property type="nucleotide sequence ID" value="NZ_BSSQ01000010.1"/>
</dbReference>
<reference evidence="1 2" key="1">
    <citation type="submission" date="2023-03" db="EMBL/GenBank/DDBJ databases">
        <title>Draft genome sequence of the bacteria which degrade cell wall of Tricholomamatutake.</title>
        <authorList>
            <person name="Konishi Y."/>
            <person name="Fukuta Y."/>
            <person name="Shirasaka N."/>
        </authorList>
    </citation>
    <scope>NUCLEOTIDE SEQUENCE [LARGE SCALE GENOMIC DNA]</scope>
    <source>
        <strain evidence="2">mu1</strain>
    </source>
</reference>
<evidence type="ECO:0000313" key="2">
    <source>
        <dbReference type="Proteomes" id="UP001157114"/>
    </source>
</evidence>